<sequence>MENKDIIIGILLIASVGLAGGLGFVLISSPPSTETPTYLFGLPDDWSTAPNSSYFM</sequence>
<keyword evidence="1" id="KW-0472">Membrane</keyword>
<reference evidence="2" key="1">
    <citation type="journal article" date="2014" name="Front. Microbiol.">
        <title>High frequency of phylogenetically diverse reductive dehalogenase-homologous genes in deep subseafloor sedimentary metagenomes.</title>
        <authorList>
            <person name="Kawai M."/>
            <person name="Futagami T."/>
            <person name="Toyoda A."/>
            <person name="Takaki Y."/>
            <person name="Nishi S."/>
            <person name="Hori S."/>
            <person name="Arai W."/>
            <person name="Tsubouchi T."/>
            <person name="Morono Y."/>
            <person name="Uchiyama I."/>
            <person name="Ito T."/>
            <person name="Fujiyama A."/>
            <person name="Inagaki F."/>
            <person name="Takami H."/>
        </authorList>
    </citation>
    <scope>NUCLEOTIDE SEQUENCE</scope>
    <source>
        <strain evidence="2">Expedition CK06-06</strain>
    </source>
</reference>
<gene>
    <name evidence="2" type="ORF">S12H4_08155</name>
</gene>
<keyword evidence="1" id="KW-0812">Transmembrane</keyword>
<feature type="non-terminal residue" evidence="2">
    <location>
        <position position="56"/>
    </location>
</feature>
<dbReference type="EMBL" id="BARW01003115">
    <property type="protein sequence ID" value="GAI63536.1"/>
    <property type="molecule type" value="Genomic_DNA"/>
</dbReference>
<evidence type="ECO:0000256" key="1">
    <source>
        <dbReference type="SAM" id="Phobius"/>
    </source>
</evidence>
<evidence type="ECO:0000313" key="2">
    <source>
        <dbReference type="EMBL" id="GAI63536.1"/>
    </source>
</evidence>
<protein>
    <submittedName>
        <fullName evidence="2">Uncharacterized protein</fullName>
    </submittedName>
</protein>
<keyword evidence="1" id="KW-1133">Transmembrane helix</keyword>
<name>X1R953_9ZZZZ</name>
<proteinExistence type="predicted"/>
<dbReference type="AlphaFoldDB" id="X1R953"/>
<accession>X1R953</accession>
<feature type="transmembrane region" description="Helical" evidence="1">
    <location>
        <begin position="6"/>
        <end position="27"/>
    </location>
</feature>
<comment type="caution">
    <text evidence="2">The sequence shown here is derived from an EMBL/GenBank/DDBJ whole genome shotgun (WGS) entry which is preliminary data.</text>
</comment>
<organism evidence="2">
    <name type="scientific">marine sediment metagenome</name>
    <dbReference type="NCBI Taxonomy" id="412755"/>
    <lineage>
        <taxon>unclassified sequences</taxon>
        <taxon>metagenomes</taxon>
        <taxon>ecological metagenomes</taxon>
    </lineage>
</organism>